<gene>
    <name evidence="9" type="ORF">ENU1_096840</name>
</gene>
<dbReference type="InterPro" id="IPR008984">
    <property type="entry name" value="SMAD_FHA_dom_sf"/>
</dbReference>
<dbReference type="AlphaFoldDB" id="K2HC35"/>
<dbReference type="InterPro" id="IPR000253">
    <property type="entry name" value="FHA_dom"/>
</dbReference>
<evidence type="ECO:0000259" key="7">
    <source>
        <dbReference type="PROSITE" id="PS50006"/>
    </source>
</evidence>
<evidence type="ECO:0000259" key="8">
    <source>
        <dbReference type="PROSITE" id="PS50011"/>
    </source>
</evidence>
<evidence type="ECO:0000256" key="4">
    <source>
        <dbReference type="ARBA" id="ARBA00048679"/>
    </source>
</evidence>
<feature type="domain" description="Protein kinase" evidence="8">
    <location>
        <begin position="127"/>
        <end position="399"/>
    </location>
</feature>
<dbReference type="SUPFAM" id="SSF56112">
    <property type="entry name" value="Protein kinase-like (PK-like)"/>
    <property type="match status" value="1"/>
</dbReference>
<evidence type="ECO:0000256" key="1">
    <source>
        <dbReference type="ARBA" id="ARBA00022741"/>
    </source>
</evidence>
<dbReference type="InterPro" id="IPR011009">
    <property type="entry name" value="Kinase-like_dom_sf"/>
</dbReference>
<dbReference type="OMA" id="VERMENT"/>
<reference evidence="9 10" key="1">
    <citation type="submission" date="2011-11" db="EMBL/GenBank/DDBJ databases">
        <authorList>
            <person name="Hannick L."/>
            <person name="Karamycheva S."/>
            <person name="Lorenzi H."/>
            <person name="Caler E."/>
        </authorList>
    </citation>
    <scope>NUCLEOTIDE SEQUENCE [LARGE SCALE GENOMIC DNA]</scope>
    <source>
        <strain evidence="9 10">P19</strain>
    </source>
</reference>
<dbReference type="InterPro" id="IPR000719">
    <property type="entry name" value="Prot_kinase_dom"/>
</dbReference>
<dbReference type="EMBL" id="JH926807">
    <property type="protein sequence ID" value="EKE40254.1"/>
    <property type="molecule type" value="Genomic_DNA"/>
</dbReference>
<dbReference type="PROSITE" id="PS50006">
    <property type="entry name" value="FHA_DOMAIN"/>
    <property type="match status" value="1"/>
</dbReference>
<keyword evidence="2 5" id="KW-0067">ATP-binding</keyword>
<dbReference type="InterPro" id="IPR017441">
    <property type="entry name" value="Protein_kinase_ATP_BS"/>
</dbReference>
<dbReference type="InterPro" id="IPR008271">
    <property type="entry name" value="Ser/Thr_kinase_AS"/>
</dbReference>
<dbReference type="OrthoDB" id="40902at2759"/>
<dbReference type="FunFam" id="2.60.200.20:FF:000102">
    <property type="entry name" value="Meiosis-specific serine/threonine protein kinase MEK1, putative"/>
    <property type="match status" value="1"/>
</dbReference>
<feature type="domain" description="FHA" evidence="7">
    <location>
        <begin position="23"/>
        <end position="78"/>
    </location>
</feature>
<name>K2HC35_ENTNP</name>
<evidence type="ECO:0000313" key="9">
    <source>
        <dbReference type="EMBL" id="EKE40254.1"/>
    </source>
</evidence>
<protein>
    <submittedName>
        <fullName evidence="9">Protein kinase domain containing protein</fullName>
    </submittedName>
</protein>
<dbReference type="PROSITE" id="PS50011">
    <property type="entry name" value="PROTEIN_KINASE_DOM"/>
    <property type="match status" value="1"/>
</dbReference>
<dbReference type="GeneID" id="20073589"/>
<dbReference type="PROSITE" id="PS00108">
    <property type="entry name" value="PROTEIN_KINASE_ST"/>
    <property type="match status" value="1"/>
</dbReference>
<dbReference type="PANTHER" id="PTHR44167">
    <property type="entry name" value="OVARIAN-SPECIFIC SERINE/THREONINE-PROTEIN KINASE LOK-RELATED"/>
    <property type="match status" value="1"/>
</dbReference>
<dbReference type="SMART" id="SM00240">
    <property type="entry name" value="FHA"/>
    <property type="match status" value="1"/>
</dbReference>
<evidence type="ECO:0000256" key="6">
    <source>
        <dbReference type="RuleBase" id="RU000304"/>
    </source>
</evidence>
<dbReference type="Pfam" id="PF00498">
    <property type="entry name" value="FHA"/>
    <property type="match status" value="1"/>
</dbReference>
<dbReference type="SMART" id="SM00220">
    <property type="entry name" value="S_TKc"/>
    <property type="match status" value="1"/>
</dbReference>
<dbReference type="PROSITE" id="PS00107">
    <property type="entry name" value="PROTEIN_KINASE_ATP"/>
    <property type="match status" value="1"/>
</dbReference>
<accession>K2HC35</accession>
<dbReference type="PANTHER" id="PTHR44167:SF30">
    <property type="entry name" value="PHOSPHORYLASE KINASE"/>
    <property type="match status" value="1"/>
</dbReference>
<dbReference type="Gene3D" id="1.10.510.10">
    <property type="entry name" value="Transferase(Phosphotransferase) domain 1"/>
    <property type="match status" value="1"/>
</dbReference>
<dbReference type="GO" id="GO:0005524">
    <property type="term" value="F:ATP binding"/>
    <property type="evidence" value="ECO:0007669"/>
    <property type="project" value="UniProtKB-UniRule"/>
</dbReference>
<dbReference type="GO" id="GO:0044773">
    <property type="term" value="P:mitotic DNA damage checkpoint signaling"/>
    <property type="evidence" value="ECO:0007669"/>
    <property type="project" value="TreeGrafter"/>
</dbReference>
<evidence type="ECO:0000256" key="3">
    <source>
        <dbReference type="ARBA" id="ARBA00047899"/>
    </source>
</evidence>
<keyword evidence="6" id="KW-0723">Serine/threonine-protein kinase</keyword>
<keyword evidence="9" id="KW-0418">Kinase</keyword>
<evidence type="ECO:0000256" key="2">
    <source>
        <dbReference type="ARBA" id="ARBA00022840"/>
    </source>
</evidence>
<dbReference type="FunFam" id="1.10.510.10:FF:001364">
    <property type="entry name" value="Meiosis-specific serine/threonine protein kinase MEK1, putative"/>
    <property type="match status" value="1"/>
</dbReference>
<dbReference type="Pfam" id="PF00069">
    <property type="entry name" value="Pkinase"/>
    <property type="match status" value="1"/>
</dbReference>
<sequence>MSTTDESWGKLKSTKPQQPSLSLFLDKTNVGRNKSLGLKCEKISSHHFTILTKKVNDTRITTIIDNSRNGTWLNGILLEKGVETVINMFDEISVLSPELKESAQYLYFEMGVINQLPEHSNNFFKRYVIQELIGRGSFGQVRKVFDMTSKEIRAIKIMKNKPNKKYKENEIVQSLHHQNIVTTYESYQIGEYIIIVMEYLPGGSLQSILKRCGKIDIQVLKKISLQLLNALQYLHSNKIVHRDVKPENVLFSGTKSEIKITDFGTARIVGEGEMAKTLCGTPTYFSPELFKGWNEYKKLSVNNELPKEKKSFSSKELQYDAFKVDVWSCGVLMYTLAVGRNPFEFNGHFEQKKLFNGSFNTDELFSCLPDELKDLIEHMIVIDPSKRYSVKECLSHEFFTRKSKTTQFELPKKKKEIINDILKYF</sequence>
<proteinExistence type="inferred from homology"/>
<dbReference type="GO" id="GO:0004674">
    <property type="term" value="F:protein serine/threonine kinase activity"/>
    <property type="evidence" value="ECO:0007669"/>
    <property type="project" value="UniProtKB-KW"/>
</dbReference>
<keyword evidence="1 5" id="KW-0547">Nucleotide-binding</keyword>
<comment type="catalytic activity">
    <reaction evidence="3">
        <text>L-threonyl-[protein] + ATP = O-phospho-L-threonyl-[protein] + ADP + H(+)</text>
        <dbReference type="Rhea" id="RHEA:46608"/>
        <dbReference type="Rhea" id="RHEA-COMP:11060"/>
        <dbReference type="Rhea" id="RHEA-COMP:11605"/>
        <dbReference type="ChEBI" id="CHEBI:15378"/>
        <dbReference type="ChEBI" id="CHEBI:30013"/>
        <dbReference type="ChEBI" id="CHEBI:30616"/>
        <dbReference type="ChEBI" id="CHEBI:61977"/>
        <dbReference type="ChEBI" id="CHEBI:456216"/>
        <dbReference type="EC" id="2.7.11.1"/>
    </reaction>
</comment>
<comment type="similarity">
    <text evidence="6">Belongs to the protein kinase superfamily.</text>
</comment>
<dbReference type="Gene3D" id="2.60.200.20">
    <property type="match status" value="1"/>
</dbReference>
<dbReference type="RefSeq" id="XP_008857413.1">
    <property type="nucleotide sequence ID" value="XM_008859191.1"/>
</dbReference>
<dbReference type="VEuPathDB" id="AmoebaDB:ENU1_096840"/>
<feature type="binding site" evidence="5">
    <location>
        <position position="156"/>
    </location>
    <ligand>
        <name>ATP</name>
        <dbReference type="ChEBI" id="CHEBI:30616"/>
    </ligand>
</feature>
<dbReference type="Proteomes" id="UP000006769">
    <property type="component" value="Unassembled WGS sequence"/>
</dbReference>
<keyword evidence="9" id="KW-0808">Transferase</keyword>
<comment type="catalytic activity">
    <reaction evidence="4">
        <text>L-seryl-[protein] + ATP = O-phospho-L-seryl-[protein] + ADP + H(+)</text>
        <dbReference type="Rhea" id="RHEA:17989"/>
        <dbReference type="Rhea" id="RHEA-COMP:9863"/>
        <dbReference type="Rhea" id="RHEA-COMP:11604"/>
        <dbReference type="ChEBI" id="CHEBI:15378"/>
        <dbReference type="ChEBI" id="CHEBI:29999"/>
        <dbReference type="ChEBI" id="CHEBI:30616"/>
        <dbReference type="ChEBI" id="CHEBI:83421"/>
        <dbReference type="ChEBI" id="CHEBI:456216"/>
        <dbReference type="EC" id="2.7.11.1"/>
    </reaction>
</comment>
<evidence type="ECO:0000256" key="5">
    <source>
        <dbReference type="PROSITE-ProRule" id="PRU10141"/>
    </source>
</evidence>
<dbReference type="SUPFAM" id="SSF49879">
    <property type="entry name" value="SMAD/FHA domain"/>
    <property type="match status" value="1"/>
</dbReference>
<evidence type="ECO:0000313" key="10">
    <source>
        <dbReference type="Proteomes" id="UP000006769"/>
    </source>
</evidence>
<organism evidence="9 10">
    <name type="scientific">Entamoeba nuttalli (strain P19)</name>
    <name type="common">Amoeba</name>
    <dbReference type="NCBI Taxonomy" id="1076696"/>
    <lineage>
        <taxon>Eukaryota</taxon>
        <taxon>Amoebozoa</taxon>
        <taxon>Evosea</taxon>
        <taxon>Archamoebae</taxon>
        <taxon>Mastigamoebida</taxon>
        <taxon>Entamoebidae</taxon>
        <taxon>Entamoeba</taxon>
    </lineage>
</organism>
<dbReference type="GO" id="GO:0005634">
    <property type="term" value="C:nucleus"/>
    <property type="evidence" value="ECO:0007669"/>
    <property type="project" value="TreeGrafter"/>
</dbReference>